<feature type="transmembrane region" description="Helical" evidence="10">
    <location>
        <begin position="17"/>
        <end position="39"/>
    </location>
</feature>
<dbReference type="InterPro" id="IPR022673">
    <property type="entry name" value="Hexokinase_C"/>
</dbReference>
<evidence type="ECO:0000256" key="4">
    <source>
        <dbReference type="ARBA" id="ARBA00022679"/>
    </source>
</evidence>
<name>A0ABQ8CFA8_BRANA</name>
<evidence type="ECO:0000313" key="13">
    <source>
        <dbReference type="EMBL" id="KAH0915776.1"/>
    </source>
</evidence>
<dbReference type="Gene3D" id="3.30.420.40">
    <property type="match status" value="1"/>
</dbReference>
<evidence type="ECO:0000256" key="3">
    <source>
        <dbReference type="ARBA" id="ARBA00009225"/>
    </source>
</evidence>
<protein>
    <recommendedName>
        <fullName evidence="9">Phosphotransferase</fullName>
        <ecNumber evidence="9">2.7.1.-</ecNumber>
    </recommendedName>
</protein>
<sequence length="595" mass="65085">MTNGVKSCRENMARKEVVVAVTAATVSAVAAAVIIGQWVRRKEQRRKQTQMILRKFARECATPVSKLWAVADALVADMTASLSATTAAGSCGSLNMLVSFAGALPSGDEKGLHYGVNLRGKELLLLRGALGGNEEPISNVHKQEISIPADVLNGSFKELCDYISLELVKFIGMNPGEEADEVKNLGFTLTRYVEQIGPSSISAIQRKGLANDDDDTVLKEFVNDMNESLESHGLKIRMNMALVDDTIGVLAGGRYYHKDTVAAVTLGMGTNAAYIEQAQEVLRWKPTKPNDPQEIVISTEWGDFRSSHLPIVRRVLLKMSQETALFGDILPPKLTTPYTLSSPDMAAMHQDISEDRDIVNKKLKDVFGVMYSTLAAREVVIEVCELVAERAARVAGAGIVGMVKKLGRLEKKMSIVIVEGGLYDHYRVFRNYLHSSVWEMLGDELSDHVVIEHSHGGSGAGALFFAACGNSTIYFTTLPEKERERIGKKINQRMATAIVRSALSRAAIGAAPKTSLAPKRRFSSSAGHDDAYEAAKWEKITYLGIASCTALAAYVLSKGHHHGEDPPAYPYMHIRNKEFPWGPDGLFEVKHNEGH</sequence>
<dbReference type="InterPro" id="IPR001312">
    <property type="entry name" value="Hexokinase"/>
</dbReference>
<comment type="pathway">
    <text evidence="2">Carbohydrate metabolism; hexose metabolism.</text>
</comment>
<dbReference type="EC" id="2.7.1.-" evidence="9"/>
<dbReference type="PROSITE" id="PS51748">
    <property type="entry name" value="HEXOKINASE_2"/>
    <property type="match status" value="1"/>
</dbReference>
<keyword evidence="10" id="KW-0812">Transmembrane</keyword>
<evidence type="ECO:0000256" key="2">
    <source>
        <dbReference type="ARBA" id="ARBA00005028"/>
    </source>
</evidence>
<keyword evidence="10" id="KW-1133">Transmembrane helix</keyword>
<dbReference type="SUPFAM" id="SSF53067">
    <property type="entry name" value="Actin-like ATPase domain"/>
    <property type="match status" value="2"/>
</dbReference>
<feature type="domain" description="Hexokinase N-terminal" evidence="11">
    <location>
        <begin position="53"/>
        <end position="255"/>
    </location>
</feature>
<dbReference type="Pfam" id="PF03727">
    <property type="entry name" value="Hexokinase_2"/>
    <property type="match status" value="2"/>
</dbReference>
<keyword evidence="7 9" id="KW-0067">ATP-binding</keyword>
<accession>A0ABQ8CFA8</accession>
<keyword evidence="6 9" id="KW-0418">Kinase</keyword>
<dbReference type="InterPro" id="IPR043129">
    <property type="entry name" value="ATPase_NBD"/>
</dbReference>
<comment type="caution">
    <text evidence="13">The sequence shown here is derived from an EMBL/GenBank/DDBJ whole genome shotgun (WGS) entry which is preliminary data.</text>
</comment>
<dbReference type="Gene3D" id="4.10.95.10">
    <property type="entry name" value="Cytochrome c oxidase, subunit VIa"/>
    <property type="match status" value="1"/>
</dbReference>
<dbReference type="EMBL" id="JAGKQM010000008">
    <property type="protein sequence ID" value="KAH0915776.1"/>
    <property type="molecule type" value="Genomic_DNA"/>
</dbReference>
<evidence type="ECO:0000259" key="11">
    <source>
        <dbReference type="Pfam" id="PF00349"/>
    </source>
</evidence>
<keyword evidence="14" id="KW-1185">Reference proteome</keyword>
<evidence type="ECO:0000256" key="10">
    <source>
        <dbReference type="SAM" id="Phobius"/>
    </source>
</evidence>
<feature type="domain" description="Hexokinase C-terminal" evidence="12">
    <location>
        <begin position="311"/>
        <end position="468"/>
    </location>
</feature>
<organism evidence="13 14">
    <name type="scientific">Brassica napus</name>
    <name type="common">Rape</name>
    <dbReference type="NCBI Taxonomy" id="3708"/>
    <lineage>
        <taxon>Eukaryota</taxon>
        <taxon>Viridiplantae</taxon>
        <taxon>Streptophyta</taxon>
        <taxon>Embryophyta</taxon>
        <taxon>Tracheophyta</taxon>
        <taxon>Spermatophyta</taxon>
        <taxon>Magnoliopsida</taxon>
        <taxon>eudicotyledons</taxon>
        <taxon>Gunneridae</taxon>
        <taxon>Pentapetalae</taxon>
        <taxon>rosids</taxon>
        <taxon>malvids</taxon>
        <taxon>Brassicales</taxon>
        <taxon>Brassicaceae</taxon>
        <taxon>Brassiceae</taxon>
        <taxon>Brassica</taxon>
    </lineage>
</organism>
<evidence type="ECO:0000256" key="6">
    <source>
        <dbReference type="ARBA" id="ARBA00022777"/>
    </source>
</evidence>
<evidence type="ECO:0000256" key="9">
    <source>
        <dbReference type="RuleBase" id="RU362007"/>
    </source>
</evidence>
<evidence type="ECO:0000259" key="12">
    <source>
        <dbReference type="Pfam" id="PF03727"/>
    </source>
</evidence>
<gene>
    <name evidence="13" type="ORF">HID58_030222</name>
</gene>
<comment type="similarity">
    <text evidence="3 9">Belongs to the hexokinase family.</text>
</comment>
<evidence type="ECO:0000256" key="1">
    <source>
        <dbReference type="ARBA" id="ARBA00004921"/>
    </source>
</evidence>
<dbReference type="PRINTS" id="PR00475">
    <property type="entry name" value="HEXOKINASE"/>
</dbReference>
<dbReference type="InterPro" id="IPR022672">
    <property type="entry name" value="Hexokinase_N"/>
</dbReference>
<evidence type="ECO:0000256" key="7">
    <source>
        <dbReference type="ARBA" id="ARBA00022840"/>
    </source>
</evidence>
<evidence type="ECO:0000256" key="5">
    <source>
        <dbReference type="ARBA" id="ARBA00022741"/>
    </source>
</evidence>
<keyword evidence="4 9" id="KW-0808">Transferase</keyword>
<dbReference type="PANTHER" id="PTHR19443">
    <property type="entry name" value="HEXOKINASE"/>
    <property type="match status" value="1"/>
</dbReference>
<keyword evidence="5 9" id="KW-0547">Nucleotide-binding</keyword>
<keyword evidence="10" id="KW-0472">Membrane</keyword>
<dbReference type="PANTHER" id="PTHR19443:SF18">
    <property type="entry name" value="HEXOKINASE-LIKE 2 PROTEIN-RELATED"/>
    <property type="match status" value="1"/>
</dbReference>
<feature type="domain" description="Hexokinase C-terminal" evidence="12">
    <location>
        <begin position="262"/>
        <end position="308"/>
    </location>
</feature>
<evidence type="ECO:0000256" key="8">
    <source>
        <dbReference type="ARBA" id="ARBA00023152"/>
    </source>
</evidence>
<dbReference type="Gene3D" id="3.40.367.20">
    <property type="match status" value="2"/>
</dbReference>
<dbReference type="SUPFAM" id="SSF81411">
    <property type="entry name" value="Mitochondrial cytochrome c oxidase subunit VIa"/>
    <property type="match status" value="1"/>
</dbReference>
<evidence type="ECO:0000313" key="14">
    <source>
        <dbReference type="Proteomes" id="UP000824890"/>
    </source>
</evidence>
<comment type="pathway">
    <text evidence="1">Carbohydrate degradation.</text>
</comment>
<proteinExistence type="inferred from homology"/>
<keyword evidence="8 9" id="KW-0324">Glycolysis</keyword>
<reference evidence="13 14" key="1">
    <citation type="submission" date="2021-05" db="EMBL/GenBank/DDBJ databases">
        <title>Genome Assembly of Synthetic Allotetraploid Brassica napus Reveals Homoeologous Exchanges between Subgenomes.</title>
        <authorList>
            <person name="Davis J.T."/>
        </authorList>
    </citation>
    <scope>NUCLEOTIDE SEQUENCE [LARGE SCALE GENOMIC DNA]</scope>
    <source>
        <strain evidence="14">cv. Da-Ae</strain>
        <tissue evidence="13">Seedling</tissue>
    </source>
</reference>
<dbReference type="InterPro" id="IPR036418">
    <property type="entry name" value="Cyt_c_oxidase_su6a_sf"/>
</dbReference>
<dbReference type="Pfam" id="PF00349">
    <property type="entry name" value="Hexokinase_1"/>
    <property type="match status" value="1"/>
</dbReference>
<dbReference type="Proteomes" id="UP000824890">
    <property type="component" value="Unassembled WGS sequence"/>
</dbReference>